<comment type="caution">
    <text evidence="1">The sequence shown here is derived from an EMBL/GenBank/DDBJ whole genome shotgun (WGS) entry which is preliminary data.</text>
</comment>
<name>A0ACB7UXV9_DIOAL</name>
<keyword evidence="2" id="KW-1185">Reference proteome</keyword>
<accession>A0ACB7UXV9</accession>
<dbReference type="Proteomes" id="UP000827976">
    <property type="component" value="Chromosome 13"/>
</dbReference>
<reference evidence="2" key="1">
    <citation type="journal article" date="2022" name="Nat. Commun.">
        <title>Chromosome evolution and the genetic basis of agronomically important traits in greater yam.</title>
        <authorList>
            <person name="Bredeson J.V."/>
            <person name="Lyons J.B."/>
            <person name="Oniyinde I.O."/>
            <person name="Okereke N.R."/>
            <person name="Kolade O."/>
            <person name="Nnabue I."/>
            <person name="Nwadili C.O."/>
            <person name="Hribova E."/>
            <person name="Parker M."/>
            <person name="Nwogha J."/>
            <person name="Shu S."/>
            <person name="Carlson J."/>
            <person name="Kariba R."/>
            <person name="Muthemba S."/>
            <person name="Knop K."/>
            <person name="Barton G.J."/>
            <person name="Sherwood A.V."/>
            <person name="Lopez-Montes A."/>
            <person name="Asiedu R."/>
            <person name="Jamnadass R."/>
            <person name="Muchugi A."/>
            <person name="Goodstein D."/>
            <person name="Egesi C.N."/>
            <person name="Featherston J."/>
            <person name="Asfaw A."/>
            <person name="Simpson G.G."/>
            <person name="Dolezel J."/>
            <person name="Hendre P.S."/>
            <person name="Van Deynze A."/>
            <person name="Kumar P.L."/>
            <person name="Obidiegwu J.E."/>
            <person name="Bhattacharjee R."/>
            <person name="Rokhsar D.S."/>
        </authorList>
    </citation>
    <scope>NUCLEOTIDE SEQUENCE [LARGE SCALE GENOMIC DNA]</scope>
    <source>
        <strain evidence="2">cv. TDa95/00328</strain>
    </source>
</reference>
<organism evidence="1 2">
    <name type="scientific">Dioscorea alata</name>
    <name type="common">Purple yam</name>
    <dbReference type="NCBI Taxonomy" id="55571"/>
    <lineage>
        <taxon>Eukaryota</taxon>
        <taxon>Viridiplantae</taxon>
        <taxon>Streptophyta</taxon>
        <taxon>Embryophyta</taxon>
        <taxon>Tracheophyta</taxon>
        <taxon>Spermatophyta</taxon>
        <taxon>Magnoliopsida</taxon>
        <taxon>Liliopsida</taxon>
        <taxon>Dioscoreales</taxon>
        <taxon>Dioscoreaceae</taxon>
        <taxon>Dioscorea</taxon>
    </lineage>
</organism>
<gene>
    <name evidence="1" type="ORF">IHE45_13G041200</name>
</gene>
<evidence type="ECO:0000313" key="1">
    <source>
        <dbReference type="EMBL" id="KAH7665541.1"/>
    </source>
</evidence>
<proteinExistence type="predicted"/>
<evidence type="ECO:0000313" key="2">
    <source>
        <dbReference type="Proteomes" id="UP000827976"/>
    </source>
</evidence>
<protein>
    <submittedName>
        <fullName evidence="1">Uncharacterized protein</fullName>
    </submittedName>
</protein>
<sequence length="137" mass="15524">MTPSCKKERRKAQCKKCSVRRVMAVERVEEFQATNDSESSKIYSETFEEEEKKEKKSLKASSMTTKFSTPKGKRFRIPENLHCPPPTPKKRRLKSSSSSSSSGGGGSSLLCSSQRPIFFTPPDLELFFLFAFHNVSF</sequence>
<dbReference type="EMBL" id="CM037023">
    <property type="protein sequence ID" value="KAH7665541.1"/>
    <property type="molecule type" value="Genomic_DNA"/>
</dbReference>